<dbReference type="GeneID" id="28845239"/>
<protein>
    <submittedName>
        <fullName evidence="1">Uncharacterized protein</fullName>
    </submittedName>
</protein>
<dbReference type="AlphaFoldDB" id="A0A179G7M0"/>
<proteinExistence type="predicted"/>
<comment type="caution">
    <text evidence="1">The sequence shown here is derived from an EMBL/GenBank/DDBJ whole genome shotgun (WGS) entry which is preliminary data.</text>
</comment>
<dbReference type="RefSeq" id="XP_018149868.1">
    <property type="nucleotide sequence ID" value="XM_018281245.1"/>
</dbReference>
<keyword evidence="2" id="KW-1185">Reference proteome</keyword>
<dbReference type="Proteomes" id="UP000078397">
    <property type="component" value="Unassembled WGS sequence"/>
</dbReference>
<reference evidence="1 2" key="1">
    <citation type="journal article" date="2016" name="PLoS Pathog.">
        <title>Biosynthesis of antibiotic leucinostatins in bio-control fungus Purpureocillium lilacinum and their inhibition on phytophthora revealed by genome mining.</title>
        <authorList>
            <person name="Wang G."/>
            <person name="Liu Z."/>
            <person name="Lin R."/>
            <person name="Li E."/>
            <person name="Mao Z."/>
            <person name="Ling J."/>
            <person name="Yang Y."/>
            <person name="Yin W.B."/>
            <person name="Xie B."/>
        </authorList>
    </citation>
    <scope>NUCLEOTIDE SEQUENCE [LARGE SCALE GENOMIC DNA]</scope>
    <source>
        <strain evidence="1">170</strain>
    </source>
</reference>
<sequence>MRCDAMRCDALRYTRGTGANCQDNLMEKGRMKKNLGKVRHQKNRARVIFRCTTERVEVGGNKVCGCGPTRRPMERTGKAVGNAGQNRASNGMLTATGRLAAIWLGLGCGMRWDGMGWADTCELTRDLWSLLELETSSHWRMTPAPAADVHISAKRNILCFSVSHTVLQLALFLEKGMRNLSI</sequence>
<evidence type="ECO:0000313" key="1">
    <source>
        <dbReference type="EMBL" id="OAQ73785.1"/>
    </source>
</evidence>
<gene>
    <name evidence="1" type="ORF">VFPPC_01411</name>
</gene>
<dbReference type="KEGG" id="pchm:VFPPC_01411"/>
<accession>A0A179G7M0</accession>
<evidence type="ECO:0000313" key="2">
    <source>
        <dbReference type="Proteomes" id="UP000078397"/>
    </source>
</evidence>
<dbReference type="EMBL" id="LSBJ02000001">
    <property type="protein sequence ID" value="OAQ73785.1"/>
    <property type="molecule type" value="Genomic_DNA"/>
</dbReference>
<organism evidence="1 2">
    <name type="scientific">Pochonia chlamydosporia 170</name>
    <dbReference type="NCBI Taxonomy" id="1380566"/>
    <lineage>
        <taxon>Eukaryota</taxon>
        <taxon>Fungi</taxon>
        <taxon>Dikarya</taxon>
        <taxon>Ascomycota</taxon>
        <taxon>Pezizomycotina</taxon>
        <taxon>Sordariomycetes</taxon>
        <taxon>Hypocreomycetidae</taxon>
        <taxon>Hypocreales</taxon>
        <taxon>Clavicipitaceae</taxon>
        <taxon>Pochonia</taxon>
    </lineage>
</organism>
<name>A0A179G7M0_METCM</name>